<dbReference type="Pfam" id="PF00270">
    <property type="entry name" value="DEAD"/>
    <property type="match status" value="1"/>
</dbReference>
<evidence type="ECO:0000256" key="3">
    <source>
        <dbReference type="ARBA" id="ARBA00022801"/>
    </source>
</evidence>
<sequence>MVLCLRASATLSFLYRLQFLLCRRGQLPSVFGLYSLPVMVPQATSPSLPCYSPDLTKLRGQPVFEMGQPDDSPAARAVPTTRGYQQEMLEESLRRNIIIALDTGSGKTHIAVLRMKIEAERQPTKISWFLAPTVALCEQQRSVIQTSIAVSVGLISGSLEPDQWKDAALWRRVLNTHRIMVTTPQVLLDALRHSYISLGRDISLLVFDEAHHAVDNHPYNRIMKEFYFDLPWQTSPVSVDIQRPSVLGLTASPIYGGNVVRAFKTIEENLDSIIRAPRRHREELAKFVHRPVFRHVMYGPPDELNPPFSTNVASLYAVSETLNIEDDPYVKSLRQQLSRAARGTPEYYRLDQKLSKVILKKDSFTHKGLRDFARTAGVICEDLGAWAADWYVWGVIEHAKRAANPYNNIISTWKNEEKVYLLSILERVAVMPVSFYPDDVLEETSDKVRALIDTLLFEKFDAEAANESYSGLVFVQRRDTVLALAEVLKHHPSTRDVFKFGCLLGTSDNSQRHSFLDITRTMLKESHEDTLMDFKIGEKTVIISTAVAEEGIDIQACGSVIRWDPPPNMASWAQSRGRARRERSTYTMMFARGGTDQSNVSKWQNLEREMVALYNDPSRESPKEQDCMDEDEDDDVEFRVPSTGALLTLHSAVAHLSHFCAVIPNTAHADNRPLYDIDPPEMVEGWHSFDNRSTANTPLYNGPFGSTVTLPRSLPLPNRVFSTERIYKNRISAHRHAAFMAYRALYDAELLNQHLLPITSIVEPHLEDEVKEMLKDIEKRAGMASVSLQMSPWMPEDGDVTTWNTYELIIDGLPPLRFLTLAQPFSLPGNMGPTLYRSGHDPLTTRLRYLGRIALSDPQIGKARLYTRMLFWSLNGSRMAWDKLDFSYLVLPTEEDAQWETRRSWLSDVNRTLGLTHADEFSANAEKFGEEFAHPTDLSIVRNGFRFAKAFRFVGWRYEPLSREEEEELRTYYARFDDLEITYPLLVVKSLPARTNFLIPTPRRVDGDLPAEKSLLLLPRLSSITLLSPAETEYAFLLPSILRSLALSLTVNSMRRNLFASSPLYDVPLPLLLTAMTAPVSGELSNYQRLETLGDTVLKFVVGIQLLAEYPLWHEGYLTKKENHAVANVRLAKEDIKRGIYRWIIRDRMLGKKWKPCYLTAEAIVQPEAAKPVKEKMDIEKVESISDSKKKPKQRQELSTKVLADVVESLIGAAYLHGGFDLGYECAKFFDLGLKWEPLPSRIETLLSRVDDHEDLSPQLSYVEQILGYTFRRKLLLVEALTHASYEQNQQTPSYERMEFLGDSVLDMVVTHLLYHAPGKNYSPGHIHLRKSAMVNAHILAYICLSSSTPVDATMPGPTGDGHIALQPNTHLIYLWQCLLHSSPRILEDQRNTCARYRLRQSEIEASLKHGTLFPWAELLRLQAPKFFSDMVESLLGAVFLDSNGNLDVARDVTRKLGILPILERIVREDVDVLHPVSRLSMWASKHDKELEYRYYKEKGNVSCAIVVDGVEECRFTEQDRGRASQEEVKYMAAEDAIKVFRLRDVNVNYTLLKKKHEGPSNYTHRSSEYQVSNDTPSQRRTARFQ</sequence>
<reference evidence="12" key="1">
    <citation type="submission" date="2022-07" db="EMBL/GenBank/DDBJ databases">
        <title>The genome of Lyophyllum shimeji provides insight into the initial evolution of ectomycorrhizal fungal genome.</title>
        <authorList>
            <person name="Kobayashi Y."/>
            <person name="Shibata T."/>
            <person name="Hirakawa H."/>
            <person name="Shigenobu S."/>
            <person name="Nishiyama T."/>
            <person name="Yamada A."/>
            <person name="Hasebe M."/>
            <person name="Kawaguchi M."/>
        </authorList>
    </citation>
    <scope>NUCLEOTIDE SEQUENCE</scope>
    <source>
        <strain evidence="12">AT787</strain>
    </source>
</reference>
<evidence type="ECO:0000313" key="13">
    <source>
        <dbReference type="Proteomes" id="UP001063166"/>
    </source>
</evidence>
<dbReference type="Gene3D" id="3.40.50.300">
    <property type="entry name" value="P-loop containing nucleotide triphosphate hydrolases"/>
    <property type="match status" value="2"/>
</dbReference>
<dbReference type="EMBL" id="BRPK01000005">
    <property type="protein sequence ID" value="GLB38832.1"/>
    <property type="molecule type" value="Genomic_DNA"/>
</dbReference>
<accession>A0A9P3UN01</accession>
<keyword evidence="3" id="KW-0378">Hydrolase</keyword>
<dbReference type="SMART" id="SM00487">
    <property type="entry name" value="DEXDc"/>
    <property type="match status" value="1"/>
</dbReference>
<keyword evidence="4 12" id="KW-0347">Helicase</keyword>
<dbReference type="Pfam" id="PF00271">
    <property type="entry name" value="Helicase_C"/>
    <property type="match status" value="1"/>
</dbReference>
<evidence type="ECO:0000259" key="10">
    <source>
        <dbReference type="PROSITE" id="PS51194"/>
    </source>
</evidence>
<dbReference type="PROSITE" id="PS50142">
    <property type="entry name" value="RNASE_3_2"/>
    <property type="match status" value="2"/>
</dbReference>
<dbReference type="GO" id="GO:0005737">
    <property type="term" value="C:cytoplasm"/>
    <property type="evidence" value="ECO:0007669"/>
    <property type="project" value="TreeGrafter"/>
</dbReference>
<evidence type="ECO:0000256" key="2">
    <source>
        <dbReference type="ARBA" id="ARBA00022741"/>
    </source>
</evidence>
<proteinExistence type="inferred from homology"/>
<organism evidence="12 13">
    <name type="scientific">Lyophyllum shimeji</name>
    <name type="common">Hon-shimeji</name>
    <name type="synonym">Tricholoma shimeji</name>
    <dbReference type="NCBI Taxonomy" id="47721"/>
    <lineage>
        <taxon>Eukaryota</taxon>
        <taxon>Fungi</taxon>
        <taxon>Dikarya</taxon>
        <taxon>Basidiomycota</taxon>
        <taxon>Agaricomycotina</taxon>
        <taxon>Agaricomycetes</taxon>
        <taxon>Agaricomycetidae</taxon>
        <taxon>Agaricales</taxon>
        <taxon>Tricholomatineae</taxon>
        <taxon>Lyophyllaceae</taxon>
        <taxon>Lyophyllum</taxon>
    </lineage>
</organism>
<dbReference type="PANTHER" id="PTHR14950:SF37">
    <property type="entry name" value="ENDORIBONUCLEASE DICER"/>
    <property type="match status" value="1"/>
</dbReference>
<comment type="similarity">
    <text evidence="6">Belongs to the helicase family. Dicer subfamily.</text>
</comment>
<evidence type="ECO:0000256" key="5">
    <source>
        <dbReference type="ARBA" id="ARBA00022840"/>
    </source>
</evidence>
<evidence type="ECO:0000256" key="6">
    <source>
        <dbReference type="PROSITE-ProRule" id="PRU00657"/>
    </source>
</evidence>
<dbReference type="GO" id="GO:0005524">
    <property type="term" value="F:ATP binding"/>
    <property type="evidence" value="ECO:0007669"/>
    <property type="project" value="UniProtKB-KW"/>
</dbReference>
<dbReference type="InterPro" id="IPR027417">
    <property type="entry name" value="P-loop_NTPase"/>
</dbReference>
<dbReference type="PROSITE" id="PS51327">
    <property type="entry name" value="DICER_DSRBF"/>
    <property type="match status" value="1"/>
</dbReference>
<dbReference type="GO" id="GO:0004525">
    <property type="term" value="F:ribonuclease III activity"/>
    <property type="evidence" value="ECO:0007669"/>
    <property type="project" value="InterPro"/>
</dbReference>
<evidence type="ECO:0000259" key="11">
    <source>
        <dbReference type="PROSITE" id="PS51327"/>
    </source>
</evidence>
<dbReference type="PROSITE" id="PS51194">
    <property type="entry name" value="HELICASE_CTER"/>
    <property type="match status" value="1"/>
</dbReference>
<dbReference type="Pfam" id="PF00636">
    <property type="entry name" value="Ribonuclease_3"/>
    <property type="match status" value="2"/>
</dbReference>
<evidence type="ECO:0000313" key="12">
    <source>
        <dbReference type="EMBL" id="GLB38832.1"/>
    </source>
</evidence>
<dbReference type="PANTHER" id="PTHR14950">
    <property type="entry name" value="DICER-RELATED"/>
    <property type="match status" value="1"/>
</dbReference>
<name>A0A9P3UN01_LYOSH</name>
<dbReference type="InterPro" id="IPR014001">
    <property type="entry name" value="Helicase_ATP-bd"/>
</dbReference>
<dbReference type="InterPro" id="IPR000999">
    <property type="entry name" value="RNase_III_dom"/>
</dbReference>
<evidence type="ECO:0000256" key="4">
    <source>
        <dbReference type="ARBA" id="ARBA00022806"/>
    </source>
</evidence>
<dbReference type="InterPro" id="IPR011545">
    <property type="entry name" value="DEAD/DEAH_box_helicase_dom"/>
</dbReference>
<keyword evidence="6" id="KW-0694">RNA-binding</keyword>
<dbReference type="CDD" id="cd18034">
    <property type="entry name" value="DEXHc_dicer"/>
    <property type="match status" value="1"/>
</dbReference>
<dbReference type="GO" id="GO:0003723">
    <property type="term" value="F:RNA binding"/>
    <property type="evidence" value="ECO:0007669"/>
    <property type="project" value="UniProtKB-UniRule"/>
</dbReference>
<keyword evidence="2" id="KW-0547">Nucleotide-binding</keyword>
<feature type="domain" description="RNase III" evidence="8">
    <location>
        <begin position="1260"/>
        <end position="1444"/>
    </location>
</feature>
<dbReference type="InterPro" id="IPR001650">
    <property type="entry name" value="Helicase_C-like"/>
</dbReference>
<dbReference type="InterPro" id="IPR036389">
    <property type="entry name" value="RNase_III_sf"/>
</dbReference>
<dbReference type="PROSITE" id="PS51192">
    <property type="entry name" value="HELICASE_ATP_BIND_1"/>
    <property type="match status" value="1"/>
</dbReference>
<evidence type="ECO:0000259" key="9">
    <source>
        <dbReference type="PROSITE" id="PS51192"/>
    </source>
</evidence>
<dbReference type="SMART" id="SM00490">
    <property type="entry name" value="HELICc"/>
    <property type="match status" value="1"/>
</dbReference>
<feature type="domain" description="Dicer dsRNA-binding fold" evidence="11">
    <location>
        <begin position="652"/>
        <end position="765"/>
    </location>
</feature>
<protein>
    <submittedName>
        <fullName evidence="12">Helicase family. Dicer subfamily protein</fullName>
    </submittedName>
</protein>
<dbReference type="SUPFAM" id="SSF69065">
    <property type="entry name" value="RNase III domain-like"/>
    <property type="match status" value="2"/>
</dbReference>
<dbReference type="Gene3D" id="3.30.160.380">
    <property type="entry name" value="Dicer dimerisation domain"/>
    <property type="match status" value="1"/>
</dbReference>
<evidence type="ECO:0000259" key="8">
    <source>
        <dbReference type="PROSITE" id="PS50142"/>
    </source>
</evidence>
<dbReference type="InterPro" id="IPR038248">
    <property type="entry name" value="Dicer_dimer_sf"/>
</dbReference>
<keyword evidence="13" id="KW-1185">Reference proteome</keyword>
<dbReference type="Proteomes" id="UP001063166">
    <property type="component" value="Unassembled WGS sequence"/>
</dbReference>
<dbReference type="GO" id="GO:0004386">
    <property type="term" value="F:helicase activity"/>
    <property type="evidence" value="ECO:0007669"/>
    <property type="project" value="UniProtKB-KW"/>
</dbReference>
<keyword evidence="5" id="KW-0067">ATP-binding</keyword>
<evidence type="ECO:0000256" key="1">
    <source>
        <dbReference type="ARBA" id="ARBA00022737"/>
    </source>
</evidence>
<dbReference type="PROSITE" id="PS00517">
    <property type="entry name" value="RNASE_3_1"/>
    <property type="match status" value="1"/>
</dbReference>
<dbReference type="SMART" id="SM00535">
    <property type="entry name" value="RIBOc"/>
    <property type="match status" value="2"/>
</dbReference>
<gene>
    <name evidence="12" type="primary">dcl2</name>
    <name evidence="12" type="ORF">LshimejAT787_0506970</name>
</gene>
<comment type="caution">
    <text evidence="12">The sequence shown here is derived from an EMBL/GenBank/DDBJ whole genome shotgun (WGS) entry which is preliminary data.</text>
</comment>
<feature type="domain" description="Helicase ATP-binding" evidence="9">
    <location>
        <begin position="88"/>
        <end position="271"/>
    </location>
</feature>
<dbReference type="InterPro" id="IPR005034">
    <property type="entry name" value="Dicer_dimerisation"/>
</dbReference>
<evidence type="ECO:0000256" key="7">
    <source>
        <dbReference type="SAM" id="MobiDB-lite"/>
    </source>
</evidence>
<dbReference type="GO" id="GO:0005634">
    <property type="term" value="C:nucleus"/>
    <property type="evidence" value="ECO:0007669"/>
    <property type="project" value="TreeGrafter"/>
</dbReference>
<dbReference type="Gene3D" id="1.10.1520.10">
    <property type="entry name" value="Ribonuclease III domain"/>
    <property type="match status" value="2"/>
</dbReference>
<feature type="compositionally biased region" description="Polar residues" evidence="7">
    <location>
        <begin position="1561"/>
        <end position="1580"/>
    </location>
</feature>
<feature type="region of interest" description="Disordered" evidence="7">
    <location>
        <begin position="1558"/>
        <end position="1586"/>
    </location>
</feature>
<dbReference type="OrthoDB" id="416741at2759"/>
<dbReference type="SUPFAM" id="SSF52540">
    <property type="entry name" value="P-loop containing nucleoside triphosphate hydrolases"/>
    <property type="match status" value="1"/>
</dbReference>
<dbReference type="CDD" id="cd00593">
    <property type="entry name" value="RIBOc"/>
    <property type="match status" value="2"/>
</dbReference>
<feature type="domain" description="RNase III" evidence="8">
    <location>
        <begin position="1051"/>
        <end position="1219"/>
    </location>
</feature>
<dbReference type="GO" id="GO:0030422">
    <property type="term" value="P:siRNA processing"/>
    <property type="evidence" value="ECO:0007669"/>
    <property type="project" value="TreeGrafter"/>
</dbReference>
<feature type="domain" description="Helicase C-terminal" evidence="10">
    <location>
        <begin position="456"/>
        <end position="629"/>
    </location>
</feature>
<dbReference type="Pfam" id="PF03368">
    <property type="entry name" value="Dicer_dimer"/>
    <property type="match status" value="1"/>
</dbReference>
<keyword evidence="1" id="KW-0677">Repeat</keyword>